<dbReference type="EMBL" id="JBAWTH010000131">
    <property type="protein sequence ID" value="KAL2275527.1"/>
    <property type="molecule type" value="Genomic_DNA"/>
</dbReference>
<reference evidence="2 3" key="1">
    <citation type="submission" date="2024-03" db="EMBL/GenBank/DDBJ databases">
        <title>A high-quality draft genome sequence of Diaporthe vaccinii, a causative agent of upright dieback and viscid rot disease in cranberry plants.</title>
        <authorList>
            <person name="Sarrasin M."/>
            <person name="Lang B.F."/>
            <person name="Burger G."/>
        </authorList>
    </citation>
    <scope>NUCLEOTIDE SEQUENCE [LARGE SCALE GENOMIC DNA]</scope>
    <source>
        <strain evidence="2 3">IS7</strain>
    </source>
</reference>
<dbReference type="Pfam" id="PF14420">
    <property type="entry name" value="Clr5"/>
    <property type="match status" value="1"/>
</dbReference>
<dbReference type="InterPro" id="IPR025676">
    <property type="entry name" value="Clr5_dom"/>
</dbReference>
<dbReference type="Proteomes" id="UP001600888">
    <property type="component" value="Unassembled WGS sequence"/>
</dbReference>
<comment type="caution">
    <text evidence="2">The sequence shown here is derived from an EMBL/GenBank/DDBJ whole genome shotgun (WGS) entry which is preliminary data.</text>
</comment>
<evidence type="ECO:0000313" key="3">
    <source>
        <dbReference type="Proteomes" id="UP001600888"/>
    </source>
</evidence>
<proteinExistence type="predicted"/>
<gene>
    <name evidence="2" type="ORF">FJTKL_02024</name>
</gene>
<feature type="domain" description="Clr5" evidence="1">
    <location>
        <begin position="96"/>
        <end position="147"/>
    </location>
</feature>
<keyword evidence="3" id="KW-1185">Reference proteome</keyword>
<evidence type="ECO:0000313" key="2">
    <source>
        <dbReference type="EMBL" id="KAL2275527.1"/>
    </source>
</evidence>
<dbReference type="PANTHER" id="PTHR38788">
    <property type="entry name" value="CLR5 DOMAIN-CONTAINING PROTEIN"/>
    <property type="match status" value="1"/>
</dbReference>
<sequence length="556" mass="63129">MFPDRGPRRCPSSHSLPNDCARRRYPFGGSGCDLWPEMQHGTRDQVMAVRAVNRLEQPLETGTTGTPVPGGPVSMDAPVAASSPTSMAQRRGKPDALWEAHKATIRRLYIDEGRSLKEVVEIMKTKHGFEASLKPYKARLNRWGFSKYITTRLEREALQHVVSNGLPTQGGAKPEIVRLSNGTMISLSSLVTHLARKRSTPHLYPVHVLRSLRSPEGLWVSEEMLRSARDYIREQYTTLNDVELDMRASLPSHYGDFFKGLVAVRRLLQESRVDDALLVLRRAPDQIRMLLGGPTVNNAFGCICITVLCVKWDESRAEYMNAALRALLKFAASVVHETAGPDPLRRILTSLTKLDDSVFREAVIRTWKCQLQTWTEMRGSDWNVPLLGEWLAFGETAGYDHLPSNFEQGLQDTIRGHEVQYGRSSLPVVTLLWLYGEHSRLYAERTGTSTEKAKRIFLDLLDRGQDLDMLGKYTAQYFVAKEYRRDGDKVNAEKFLRGAIESLSSLEDRPCFGVSAALELVLDLERWLTEWGEYDKVEEIRQRRLKMRLAHEKKSS</sequence>
<organism evidence="2 3">
    <name type="scientific">Diaporthe vaccinii</name>
    <dbReference type="NCBI Taxonomy" id="105482"/>
    <lineage>
        <taxon>Eukaryota</taxon>
        <taxon>Fungi</taxon>
        <taxon>Dikarya</taxon>
        <taxon>Ascomycota</taxon>
        <taxon>Pezizomycotina</taxon>
        <taxon>Sordariomycetes</taxon>
        <taxon>Sordariomycetidae</taxon>
        <taxon>Diaporthales</taxon>
        <taxon>Diaporthaceae</taxon>
        <taxon>Diaporthe</taxon>
        <taxon>Diaporthe eres species complex</taxon>
    </lineage>
</organism>
<evidence type="ECO:0000259" key="1">
    <source>
        <dbReference type="Pfam" id="PF14420"/>
    </source>
</evidence>
<name>A0ABR4DZB1_9PEZI</name>
<accession>A0ABR4DZB1</accession>
<dbReference type="EMBL" id="JBAWTH010000131">
    <property type="protein sequence ID" value="KAL2275526.1"/>
    <property type="molecule type" value="Genomic_DNA"/>
</dbReference>
<dbReference type="PANTHER" id="PTHR38788:SF3">
    <property type="entry name" value="CLR5 DOMAIN-CONTAINING PROTEIN"/>
    <property type="match status" value="1"/>
</dbReference>
<protein>
    <recommendedName>
        <fullName evidence="1">Clr5 domain-containing protein</fullName>
    </recommendedName>
</protein>